<evidence type="ECO:0000313" key="1">
    <source>
        <dbReference type="EMBL" id="MEW1974352.1"/>
    </source>
</evidence>
<evidence type="ECO:0008006" key="3">
    <source>
        <dbReference type="Google" id="ProtNLM"/>
    </source>
</evidence>
<dbReference type="Proteomes" id="UP001553715">
    <property type="component" value="Unassembled WGS sequence"/>
</dbReference>
<dbReference type="EMBL" id="JBFBMH010000004">
    <property type="protein sequence ID" value="MEW1974352.1"/>
    <property type="molecule type" value="Genomic_DNA"/>
</dbReference>
<accession>A0ABV3LEP1</accession>
<organism evidence="1 2">
    <name type="scientific">Microbacterium profundi</name>
    <dbReference type="NCBI Taxonomy" id="450380"/>
    <lineage>
        <taxon>Bacteria</taxon>
        <taxon>Bacillati</taxon>
        <taxon>Actinomycetota</taxon>
        <taxon>Actinomycetes</taxon>
        <taxon>Micrococcales</taxon>
        <taxon>Microbacteriaceae</taxon>
        <taxon>Microbacterium</taxon>
    </lineage>
</organism>
<dbReference type="RefSeq" id="WP_366232568.1">
    <property type="nucleotide sequence ID" value="NZ_JBFBMH010000004.1"/>
</dbReference>
<keyword evidence="2" id="KW-1185">Reference proteome</keyword>
<sequence>MLALLALAASTLSACTPTPEPTPTPTAAFASEEEAFAAAEEVYRDYMEAFNLVDLRDPSTFDPLFQYSTGEYLSSEKESLSQLHAEGRLRGGAIKIVSFEGIDYTSSDSVEAITCNDVSETTFTDSEGSNLVPEDRPDRYALILNFIVVDSALVIESAAPTEDPACAS</sequence>
<evidence type="ECO:0000313" key="2">
    <source>
        <dbReference type="Proteomes" id="UP001553715"/>
    </source>
</evidence>
<reference evidence="1 2" key="1">
    <citation type="submission" date="2024-06" db="EMBL/GenBank/DDBJ databases">
        <title>The Natural Products Discovery Center: Release of the First 8490 Sequenced Strains for Exploring Actinobacteria Biosynthetic Diversity.</title>
        <authorList>
            <person name="Kalkreuter E."/>
            <person name="Kautsar S.A."/>
            <person name="Yang D."/>
            <person name="Bader C.D."/>
            <person name="Teijaro C.N."/>
            <person name="Fluegel L."/>
            <person name="Davis C.M."/>
            <person name="Simpson J.R."/>
            <person name="Lauterbach L."/>
            <person name="Steele A.D."/>
            <person name="Gui C."/>
            <person name="Meng S."/>
            <person name="Li G."/>
            <person name="Viehrig K."/>
            <person name="Ye F."/>
            <person name="Su P."/>
            <person name="Kiefer A.F."/>
            <person name="Nichols A."/>
            <person name="Cepeda A.J."/>
            <person name="Yan W."/>
            <person name="Fan B."/>
            <person name="Jiang Y."/>
            <person name="Adhikari A."/>
            <person name="Zheng C.-J."/>
            <person name="Schuster L."/>
            <person name="Cowan T.M."/>
            <person name="Smanski M.J."/>
            <person name="Chevrette M.G."/>
            <person name="De Carvalho L.P.S."/>
            <person name="Shen B."/>
        </authorList>
    </citation>
    <scope>NUCLEOTIDE SEQUENCE [LARGE SCALE GENOMIC DNA]</scope>
    <source>
        <strain evidence="1 2">NPDC077434</strain>
    </source>
</reference>
<comment type="caution">
    <text evidence="1">The sequence shown here is derived from an EMBL/GenBank/DDBJ whole genome shotgun (WGS) entry which is preliminary data.</text>
</comment>
<proteinExistence type="predicted"/>
<protein>
    <recommendedName>
        <fullName evidence="3">Nuclear transport factor 2 family protein</fullName>
    </recommendedName>
</protein>
<name>A0ABV3LEP1_9MICO</name>
<gene>
    <name evidence="1" type="ORF">AB0301_04615</name>
</gene>